<dbReference type="PROSITE" id="PS51257">
    <property type="entry name" value="PROKAR_LIPOPROTEIN"/>
    <property type="match status" value="1"/>
</dbReference>
<gene>
    <name evidence="5" type="ORF">GCM10011610_41190</name>
</gene>
<evidence type="ECO:0000259" key="4">
    <source>
        <dbReference type="Pfam" id="PF24092"/>
    </source>
</evidence>
<accession>A0ABQ2KLQ0</accession>
<dbReference type="Proteomes" id="UP000658127">
    <property type="component" value="Unassembled WGS sequence"/>
</dbReference>
<dbReference type="Pfam" id="PF24092">
    <property type="entry name" value="DUF7373_C"/>
    <property type="match status" value="1"/>
</dbReference>
<feature type="signal peptide" evidence="2">
    <location>
        <begin position="1"/>
        <end position="24"/>
    </location>
</feature>
<protein>
    <submittedName>
        <fullName evidence="5">Uncharacterized protein</fullName>
    </submittedName>
</protein>
<feature type="compositionally biased region" description="Polar residues" evidence="1">
    <location>
        <begin position="129"/>
        <end position="141"/>
    </location>
</feature>
<evidence type="ECO:0000259" key="3">
    <source>
        <dbReference type="Pfam" id="PF24088"/>
    </source>
</evidence>
<dbReference type="Pfam" id="PF24088">
    <property type="entry name" value="DUF7373"/>
    <property type="match status" value="1"/>
</dbReference>
<evidence type="ECO:0000256" key="1">
    <source>
        <dbReference type="SAM" id="MobiDB-lite"/>
    </source>
</evidence>
<dbReference type="InterPro" id="IPR055797">
    <property type="entry name" value="DUF7373"/>
</dbReference>
<feature type="region of interest" description="Disordered" evidence="1">
    <location>
        <begin position="129"/>
        <end position="148"/>
    </location>
</feature>
<sequence length="414" mass="45364">MTLSKRTATILITAILTTALTACGSTVSGTGVPGEIDVRTLDVGSYPTEPVNAHDDDPVPAFYEMDTVASMRIADHTIHAYDIDPQMIYGNRADANYARFLPAELGDSPAMQAIAEKHKMLYGFHSSGASKDTSPNVSGSDWPSKKDDNRLTATTMVFQFPDAERATAAAREFHDADFATKEGRNQPVSLPKYTAAHSHWRPDSPFLRTVLPHGPYVIAFLLSVATPDLSALTTLAESAYTKQIEALAETTPLTDEQIMALPWDPEHLLMRTLNPDELTKPDSTYFFVGGKQGAVHHSGGPLPDDRQYIDQQLTRMNPQQVAVSWGSIGIRTPDAGTARRAVTDKLFPWRTETNVAPPPNLPDSACVENKRFAAKKRFSCIVAYHQYVGIVSSEQLLDVQQRAAAQYALFANSR</sequence>
<feature type="domain" description="DUF7373" evidence="4">
    <location>
        <begin position="268"/>
        <end position="413"/>
    </location>
</feature>
<keyword evidence="6" id="KW-1185">Reference proteome</keyword>
<feature type="domain" description="DUF7373" evidence="3">
    <location>
        <begin position="63"/>
        <end position="263"/>
    </location>
</feature>
<evidence type="ECO:0000256" key="2">
    <source>
        <dbReference type="SAM" id="SignalP"/>
    </source>
</evidence>
<name>A0ABQ2KLQ0_9NOCA</name>
<dbReference type="EMBL" id="BMNE01000004">
    <property type="protein sequence ID" value="GGN86172.1"/>
    <property type="molecule type" value="Genomic_DNA"/>
</dbReference>
<organism evidence="5 6">
    <name type="scientific">Nocardia rhizosphaerihabitans</name>
    <dbReference type="NCBI Taxonomy" id="1691570"/>
    <lineage>
        <taxon>Bacteria</taxon>
        <taxon>Bacillati</taxon>
        <taxon>Actinomycetota</taxon>
        <taxon>Actinomycetes</taxon>
        <taxon>Mycobacteriales</taxon>
        <taxon>Nocardiaceae</taxon>
        <taxon>Nocardia</taxon>
    </lineage>
</organism>
<reference evidence="6" key="1">
    <citation type="journal article" date="2019" name="Int. J. Syst. Evol. Microbiol.">
        <title>The Global Catalogue of Microorganisms (GCM) 10K type strain sequencing project: providing services to taxonomists for standard genome sequencing and annotation.</title>
        <authorList>
            <consortium name="The Broad Institute Genomics Platform"/>
            <consortium name="The Broad Institute Genome Sequencing Center for Infectious Disease"/>
            <person name="Wu L."/>
            <person name="Ma J."/>
        </authorList>
    </citation>
    <scope>NUCLEOTIDE SEQUENCE [LARGE SCALE GENOMIC DNA]</scope>
    <source>
        <strain evidence="6">CGMCC 4.7329</strain>
    </source>
</reference>
<proteinExistence type="predicted"/>
<dbReference type="RefSeq" id="WP_189030633.1">
    <property type="nucleotide sequence ID" value="NZ_BMNE01000004.1"/>
</dbReference>
<feature type="chain" id="PRO_5046893228" evidence="2">
    <location>
        <begin position="25"/>
        <end position="414"/>
    </location>
</feature>
<evidence type="ECO:0000313" key="6">
    <source>
        <dbReference type="Proteomes" id="UP000658127"/>
    </source>
</evidence>
<evidence type="ECO:0000313" key="5">
    <source>
        <dbReference type="EMBL" id="GGN86172.1"/>
    </source>
</evidence>
<dbReference type="InterPro" id="IPR056463">
    <property type="entry name" value="DUF7373_C"/>
</dbReference>
<keyword evidence="2" id="KW-0732">Signal</keyword>
<comment type="caution">
    <text evidence="5">The sequence shown here is derived from an EMBL/GenBank/DDBJ whole genome shotgun (WGS) entry which is preliminary data.</text>
</comment>